<dbReference type="Proteomes" id="UP000694300">
    <property type="component" value="Unassembled WGS sequence"/>
</dbReference>
<comment type="caution">
    <text evidence="2">The sequence shown here is derived from an EMBL/GenBank/DDBJ whole genome shotgun (WGS) entry which is preliminary data.</text>
</comment>
<name>A0ABS6U587_9PSEU</name>
<gene>
    <name evidence="2" type="ORF">I4I82_06780</name>
</gene>
<evidence type="ECO:0000313" key="2">
    <source>
        <dbReference type="EMBL" id="MBW0127387.1"/>
    </source>
</evidence>
<dbReference type="Pfam" id="PF11575">
    <property type="entry name" value="FhuF_C"/>
    <property type="match status" value="1"/>
</dbReference>
<evidence type="ECO:0000259" key="1">
    <source>
        <dbReference type="Pfam" id="PF11575"/>
    </source>
</evidence>
<accession>A0ABS6U587</accession>
<organism evidence="2 3">
    <name type="scientific">Pseudonocardia oceani</name>
    <dbReference type="NCBI Taxonomy" id="2792013"/>
    <lineage>
        <taxon>Bacteria</taxon>
        <taxon>Bacillati</taxon>
        <taxon>Actinomycetota</taxon>
        <taxon>Actinomycetes</taxon>
        <taxon>Pseudonocardiales</taxon>
        <taxon>Pseudonocardiaceae</taxon>
        <taxon>Pseudonocardia</taxon>
    </lineage>
</organism>
<reference evidence="2 3" key="1">
    <citation type="submission" date="2020-11" db="EMBL/GenBank/DDBJ databases">
        <title>Pseudonocardia abyssalis sp. nov. and Pseudonocardia oceani sp. nov., description and phylogenomic analysis of two novel actinomycetes isolated from the deep Southern Ocean.</title>
        <authorList>
            <person name="Parra J."/>
        </authorList>
    </citation>
    <scope>NUCLEOTIDE SEQUENCE [LARGE SCALE GENOMIC DNA]</scope>
    <source>
        <strain evidence="3">KRD185</strain>
    </source>
</reference>
<feature type="domain" description="Ferric siderophore reductase C-terminal" evidence="1">
    <location>
        <begin position="215"/>
        <end position="235"/>
    </location>
</feature>
<dbReference type="RefSeq" id="WP_218589465.1">
    <property type="nucleotide sequence ID" value="NZ_JADQDE010000059.1"/>
</dbReference>
<dbReference type="EMBL" id="JADQDF010000001">
    <property type="protein sequence ID" value="MBW0127387.1"/>
    <property type="molecule type" value="Genomic_DNA"/>
</dbReference>
<evidence type="ECO:0000313" key="3">
    <source>
        <dbReference type="Proteomes" id="UP000694300"/>
    </source>
</evidence>
<keyword evidence="3" id="KW-1185">Reference proteome</keyword>
<dbReference type="InterPro" id="IPR024726">
    <property type="entry name" value="FhuF_C"/>
</dbReference>
<sequence length="238" mass="24640">MDVARALHDVARAGPFFAVSTGPAGAVPDGAQPVADVLAGRGDALVRRIAHVRTVLGSDDRVAASVTFQGLAALLVAAPFAAAVVHGVLPALTPSALHWIPRTDGPWALWCADPDGRAVPDPADAAAGLADLLLDQHLGPLAAAVRQRVAVSGKVLHGNTASTVAATRRLVVAQWPAAHGRATEVAERLLDTGVLAGTGERIAARAPDRGWSFRRRSCCLYYRARDGGLCGDCVLVPR</sequence>
<proteinExistence type="predicted"/>
<protein>
    <submittedName>
        <fullName evidence="2">(2Fe-2S)-binding protein</fullName>
    </submittedName>
</protein>